<accession>A0A2H0WA02</accession>
<evidence type="ECO:0000313" key="3">
    <source>
        <dbReference type="Proteomes" id="UP000230093"/>
    </source>
</evidence>
<dbReference type="GO" id="GO:0016758">
    <property type="term" value="F:hexosyltransferase activity"/>
    <property type="evidence" value="ECO:0007669"/>
    <property type="project" value="UniProtKB-ARBA"/>
</dbReference>
<dbReference type="Gene3D" id="3.90.550.10">
    <property type="entry name" value="Spore Coat Polysaccharide Biosynthesis Protein SpsA, Chain A"/>
    <property type="match status" value="1"/>
</dbReference>
<dbReference type="CDD" id="cd00761">
    <property type="entry name" value="Glyco_tranf_GTA_type"/>
    <property type="match status" value="1"/>
</dbReference>
<comment type="caution">
    <text evidence="2">The sequence shown here is derived from an EMBL/GenBank/DDBJ whole genome shotgun (WGS) entry which is preliminary data.</text>
</comment>
<feature type="domain" description="Glycosyltransferase 2-like" evidence="1">
    <location>
        <begin position="8"/>
        <end position="144"/>
    </location>
</feature>
<name>A0A2H0WA02_9BACT</name>
<dbReference type="EMBL" id="PEZT01000008">
    <property type="protein sequence ID" value="PIS09491.1"/>
    <property type="molecule type" value="Genomic_DNA"/>
</dbReference>
<dbReference type="PANTHER" id="PTHR22916">
    <property type="entry name" value="GLYCOSYLTRANSFERASE"/>
    <property type="match status" value="1"/>
</dbReference>
<dbReference type="InterPro" id="IPR029044">
    <property type="entry name" value="Nucleotide-diphossugar_trans"/>
</dbReference>
<sequence length="300" mass="35423">MSSKDILSVIIITFKRNGLLQKCLESLVSQLSLTEEIVIVDNYKKGYAKKICQNFKKKLKIKYFYEPKKGPSYARNLGFKKSKGKEVVFLDDDCLVCKNWLKKIRYLLDSNPSENLIFQGKINHIFEVQNSLSNFFYWQNENAWQEIKAGPSWNLSKNYLNFINAGNFFGEKRVFSQLDCLFDARRFPYICEEKDLAYRCQLKGIGIVYAPKAAVNHIKDKPTLRKLIKRSFMTGKKEALLESKYKIEDKKILNLFKAYFNNNKYKKTKLGIRLWFYFFVKKIFLILGKNWGRIFNSETR</sequence>
<evidence type="ECO:0000313" key="2">
    <source>
        <dbReference type="EMBL" id="PIS09491.1"/>
    </source>
</evidence>
<dbReference type="PANTHER" id="PTHR22916:SF3">
    <property type="entry name" value="UDP-GLCNAC:BETAGAL BETA-1,3-N-ACETYLGLUCOSAMINYLTRANSFERASE-LIKE PROTEIN 1"/>
    <property type="match status" value="1"/>
</dbReference>
<dbReference type="Pfam" id="PF00535">
    <property type="entry name" value="Glycos_transf_2"/>
    <property type="match status" value="1"/>
</dbReference>
<dbReference type="InterPro" id="IPR001173">
    <property type="entry name" value="Glyco_trans_2-like"/>
</dbReference>
<dbReference type="SUPFAM" id="SSF53448">
    <property type="entry name" value="Nucleotide-diphospho-sugar transferases"/>
    <property type="match status" value="1"/>
</dbReference>
<organism evidence="2 3">
    <name type="scientific">Candidatus Beckwithbacteria bacterium CG10_big_fil_rev_8_21_14_0_10_34_10</name>
    <dbReference type="NCBI Taxonomy" id="1974495"/>
    <lineage>
        <taxon>Bacteria</taxon>
        <taxon>Candidatus Beckwithiibacteriota</taxon>
    </lineage>
</organism>
<dbReference type="AlphaFoldDB" id="A0A2H0WA02"/>
<dbReference type="Proteomes" id="UP000230093">
    <property type="component" value="Unassembled WGS sequence"/>
</dbReference>
<protein>
    <recommendedName>
        <fullName evidence="1">Glycosyltransferase 2-like domain-containing protein</fullName>
    </recommendedName>
</protein>
<evidence type="ECO:0000259" key="1">
    <source>
        <dbReference type="Pfam" id="PF00535"/>
    </source>
</evidence>
<proteinExistence type="predicted"/>
<gene>
    <name evidence="2" type="ORF">COT75_01320</name>
</gene>
<reference evidence="3" key="1">
    <citation type="submission" date="2017-09" db="EMBL/GenBank/DDBJ databases">
        <title>Depth-based differentiation of microbial function through sediment-hosted aquifers and enrichment of novel symbionts in the deep terrestrial subsurface.</title>
        <authorList>
            <person name="Probst A.J."/>
            <person name="Ladd B."/>
            <person name="Jarett J.K."/>
            <person name="Geller-Mcgrath D.E."/>
            <person name="Sieber C.M.K."/>
            <person name="Emerson J.B."/>
            <person name="Anantharaman K."/>
            <person name="Thomas B.C."/>
            <person name="Malmstrom R."/>
            <person name="Stieglmeier M."/>
            <person name="Klingl A."/>
            <person name="Woyke T."/>
            <person name="Ryan C.M."/>
            <person name="Banfield J.F."/>
        </authorList>
    </citation>
    <scope>NUCLEOTIDE SEQUENCE [LARGE SCALE GENOMIC DNA]</scope>
</reference>